<comment type="caution">
    <text evidence="2">The sequence shown here is derived from an EMBL/GenBank/DDBJ whole genome shotgun (WGS) entry which is preliminary data.</text>
</comment>
<gene>
    <name evidence="2" type="ORF">ACH5RR_026442</name>
</gene>
<feature type="region of interest" description="Disordered" evidence="1">
    <location>
        <begin position="21"/>
        <end position="142"/>
    </location>
</feature>
<feature type="compositionally biased region" description="Basic and acidic residues" evidence="1">
    <location>
        <begin position="121"/>
        <end position="142"/>
    </location>
</feature>
<dbReference type="Proteomes" id="UP001630127">
    <property type="component" value="Unassembled WGS sequence"/>
</dbReference>
<protein>
    <submittedName>
        <fullName evidence="2">Uncharacterized protein</fullName>
    </submittedName>
</protein>
<dbReference type="EMBL" id="JBJUIK010000011">
    <property type="protein sequence ID" value="KAL3513725.1"/>
    <property type="molecule type" value="Genomic_DNA"/>
</dbReference>
<evidence type="ECO:0000313" key="2">
    <source>
        <dbReference type="EMBL" id="KAL3513725.1"/>
    </source>
</evidence>
<name>A0ABD2Z2L2_9GENT</name>
<sequence length="175" mass="20095">MTLEGKINYVRVCISLALPWKDSGEDDGLLDDQGTNIGGRPTDGALHTYEDKPEWLREGFETFEDEDTFGVNSKTKSGLRGNENPETGPVNQEEQTDRQVDPKLEDQQVNHEGDPDGQVNTKDENYEQARYEERDKPVNRDEFNTVYETVEEWNELVQDDEELLEKHGSDIETEE</sequence>
<organism evidence="2 3">
    <name type="scientific">Cinchona calisaya</name>
    <dbReference type="NCBI Taxonomy" id="153742"/>
    <lineage>
        <taxon>Eukaryota</taxon>
        <taxon>Viridiplantae</taxon>
        <taxon>Streptophyta</taxon>
        <taxon>Embryophyta</taxon>
        <taxon>Tracheophyta</taxon>
        <taxon>Spermatophyta</taxon>
        <taxon>Magnoliopsida</taxon>
        <taxon>eudicotyledons</taxon>
        <taxon>Gunneridae</taxon>
        <taxon>Pentapetalae</taxon>
        <taxon>asterids</taxon>
        <taxon>lamiids</taxon>
        <taxon>Gentianales</taxon>
        <taxon>Rubiaceae</taxon>
        <taxon>Cinchonoideae</taxon>
        <taxon>Cinchoneae</taxon>
        <taxon>Cinchona</taxon>
    </lineage>
</organism>
<dbReference type="AlphaFoldDB" id="A0ABD2Z2L2"/>
<keyword evidence="3" id="KW-1185">Reference proteome</keyword>
<proteinExistence type="predicted"/>
<evidence type="ECO:0000313" key="3">
    <source>
        <dbReference type="Proteomes" id="UP001630127"/>
    </source>
</evidence>
<feature type="compositionally biased region" description="Basic and acidic residues" evidence="1">
    <location>
        <begin position="48"/>
        <end position="60"/>
    </location>
</feature>
<reference evidence="2 3" key="1">
    <citation type="submission" date="2024-11" db="EMBL/GenBank/DDBJ databases">
        <title>A near-complete genome assembly of Cinchona calisaya.</title>
        <authorList>
            <person name="Lian D.C."/>
            <person name="Zhao X.W."/>
            <person name="Wei L."/>
        </authorList>
    </citation>
    <scope>NUCLEOTIDE SEQUENCE [LARGE SCALE GENOMIC DNA]</scope>
    <source>
        <tissue evidence="2">Nenye</tissue>
    </source>
</reference>
<evidence type="ECO:0000256" key="1">
    <source>
        <dbReference type="SAM" id="MobiDB-lite"/>
    </source>
</evidence>
<accession>A0ABD2Z2L2</accession>
<feature type="compositionally biased region" description="Basic and acidic residues" evidence="1">
    <location>
        <begin position="95"/>
        <end position="114"/>
    </location>
</feature>